<comment type="caution">
    <text evidence="2">The sequence shown here is derived from an EMBL/GenBank/DDBJ whole genome shotgun (WGS) entry which is preliminary data.</text>
</comment>
<name>A0ABS3CZQ5_9ALTE</name>
<accession>A0ABS3CZQ5</accession>
<keyword evidence="3" id="KW-1185">Reference proteome</keyword>
<organism evidence="2 3">
    <name type="scientific">Bowmanella yangjiangensis</name>
    <dbReference type="NCBI Taxonomy" id="2811230"/>
    <lineage>
        <taxon>Bacteria</taxon>
        <taxon>Pseudomonadati</taxon>
        <taxon>Pseudomonadota</taxon>
        <taxon>Gammaproteobacteria</taxon>
        <taxon>Alteromonadales</taxon>
        <taxon>Alteromonadaceae</taxon>
        <taxon>Bowmanella</taxon>
    </lineage>
</organism>
<feature type="transmembrane region" description="Helical" evidence="1">
    <location>
        <begin position="36"/>
        <end position="55"/>
    </location>
</feature>
<feature type="transmembrane region" description="Helical" evidence="1">
    <location>
        <begin position="131"/>
        <end position="151"/>
    </location>
</feature>
<keyword evidence="1" id="KW-1133">Transmembrane helix</keyword>
<evidence type="ECO:0000313" key="2">
    <source>
        <dbReference type="EMBL" id="MBN7821611.1"/>
    </source>
</evidence>
<feature type="transmembrane region" description="Helical" evidence="1">
    <location>
        <begin position="158"/>
        <end position="176"/>
    </location>
</feature>
<feature type="transmembrane region" description="Helical" evidence="1">
    <location>
        <begin position="99"/>
        <end position="125"/>
    </location>
</feature>
<protein>
    <recommendedName>
        <fullName evidence="4">High-affinity iron transporter</fullName>
    </recommendedName>
</protein>
<sequence length="261" mass="28934">MLINSVILFLRDALPVFVLISMLLAVANHSHRQISWLWWALVLGLFGSLGLTHAVDNLSELLDGAGVEVFMFSGQVATFLLLLLSLYCQFSHRRRGWRWSAIAIVALLLAMDGANFLVYFFSYWAHEQTPLALIMGTILGGAVCMSVAVLLHILCRQWLAAGYMLPGALLMLMWGAGQLSYALNLLTQVDLLPPMTPIWDTSNWIADNSELGHLLNSLMGYEAAPGLLQLSIYLLAVVLPFSWLYRHVHLSRSPLAAKGEV</sequence>
<keyword evidence="1" id="KW-0472">Membrane</keyword>
<dbReference type="RefSeq" id="WP_206595577.1">
    <property type="nucleotide sequence ID" value="NZ_JAFKCS010000020.1"/>
</dbReference>
<keyword evidence="1" id="KW-0812">Transmembrane</keyword>
<feature type="transmembrane region" description="Helical" evidence="1">
    <location>
        <begin position="67"/>
        <end position="87"/>
    </location>
</feature>
<feature type="transmembrane region" description="Helical" evidence="1">
    <location>
        <begin position="226"/>
        <end position="245"/>
    </location>
</feature>
<evidence type="ECO:0008006" key="4">
    <source>
        <dbReference type="Google" id="ProtNLM"/>
    </source>
</evidence>
<evidence type="ECO:0000256" key="1">
    <source>
        <dbReference type="SAM" id="Phobius"/>
    </source>
</evidence>
<evidence type="ECO:0000313" key="3">
    <source>
        <dbReference type="Proteomes" id="UP000663992"/>
    </source>
</evidence>
<dbReference type="Proteomes" id="UP000663992">
    <property type="component" value="Unassembled WGS sequence"/>
</dbReference>
<dbReference type="EMBL" id="JAFKCS010000020">
    <property type="protein sequence ID" value="MBN7821611.1"/>
    <property type="molecule type" value="Genomic_DNA"/>
</dbReference>
<gene>
    <name evidence="2" type="ORF">J0A65_17215</name>
</gene>
<feature type="transmembrane region" description="Helical" evidence="1">
    <location>
        <begin position="6"/>
        <end position="27"/>
    </location>
</feature>
<proteinExistence type="predicted"/>
<reference evidence="2 3" key="1">
    <citation type="submission" date="2021-03" db="EMBL/GenBank/DDBJ databases">
        <title>novel species isolated from a fishpond in China.</title>
        <authorList>
            <person name="Lu H."/>
            <person name="Cai Z."/>
        </authorList>
    </citation>
    <scope>NUCLEOTIDE SEQUENCE [LARGE SCALE GENOMIC DNA]</scope>
    <source>
        <strain evidence="2 3">Y57</strain>
    </source>
</reference>